<feature type="transmembrane region" description="Helical" evidence="10">
    <location>
        <begin position="337"/>
        <end position="362"/>
    </location>
</feature>
<dbReference type="GO" id="GO:0015648">
    <property type="term" value="F:lipid-linked peptidoglycan transporter activity"/>
    <property type="evidence" value="ECO:0007669"/>
    <property type="project" value="UniProtKB-UniRule"/>
</dbReference>
<feature type="transmembrane region" description="Helical" evidence="10">
    <location>
        <begin position="473"/>
        <end position="496"/>
    </location>
</feature>
<dbReference type="GO" id="GO:0005886">
    <property type="term" value="C:plasma membrane"/>
    <property type="evidence" value="ECO:0007669"/>
    <property type="project" value="UniProtKB-SubCell"/>
</dbReference>
<evidence type="ECO:0000256" key="5">
    <source>
        <dbReference type="ARBA" id="ARBA00022984"/>
    </source>
</evidence>
<keyword evidence="10 11" id="KW-0813">Transport</keyword>
<evidence type="ECO:0000256" key="11">
    <source>
        <dbReference type="PIRNR" id="PIRNR002869"/>
    </source>
</evidence>
<keyword evidence="10" id="KW-0997">Cell inner membrane</keyword>
<dbReference type="GO" id="GO:0009252">
    <property type="term" value="P:peptidoglycan biosynthetic process"/>
    <property type="evidence" value="ECO:0007669"/>
    <property type="project" value="UniProtKB-UniRule"/>
</dbReference>
<feature type="transmembrane region" description="Helical" evidence="10">
    <location>
        <begin position="149"/>
        <end position="170"/>
    </location>
</feature>
<evidence type="ECO:0000256" key="1">
    <source>
        <dbReference type="ARBA" id="ARBA00004651"/>
    </source>
</evidence>
<comment type="subcellular location">
    <subcellularLocation>
        <location evidence="10">Cell inner membrane</location>
        <topology evidence="10">Multi-pass membrane protein</topology>
    </subcellularLocation>
    <subcellularLocation>
        <location evidence="1">Cell membrane</location>
        <topology evidence="1">Multi-pass membrane protein</topology>
    </subcellularLocation>
</comment>
<dbReference type="Pfam" id="PF03023">
    <property type="entry name" value="MurJ"/>
    <property type="match status" value="1"/>
</dbReference>
<evidence type="ECO:0000256" key="2">
    <source>
        <dbReference type="ARBA" id="ARBA00022475"/>
    </source>
</evidence>
<evidence type="ECO:0000313" key="12">
    <source>
        <dbReference type="EMBL" id="GGF91909.1"/>
    </source>
</evidence>
<evidence type="ECO:0000256" key="10">
    <source>
        <dbReference type="HAMAP-Rule" id="MF_02078"/>
    </source>
</evidence>
<feature type="transmembrane region" description="Helical" evidence="10">
    <location>
        <begin position="436"/>
        <end position="461"/>
    </location>
</feature>
<protein>
    <recommendedName>
        <fullName evidence="10">Probable lipid II flippase MurJ</fullName>
    </recommendedName>
</protein>
<keyword evidence="2 10" id="KW-1003">Cell membrane</keyword>
<feature type="transmembrane region" description="Helical" evidence="10">
    <location>
        <begin position="217"/>
        <end position="242"/>
    </location>
</feature>
<dbReference type="NCBIfam" id="TIGR01695">
    <property type="entry name" value="murJ_mviN"/>
    <property type="match status" value="1"/>
</dbReference>
<keyword evidence="3 10" id="KW-0812">Transmembrane</keyword>
<comment type="similarity">
    <text evidence="9 10 11">Belongs to the MurJ/MviN family.</text>
</comment>
<evidence type="ECO:0000256" key="7">
    <source>
        <dbReference type="ARBA" id="ARBA00023136"/>
    </source>
</evidence>
<dbReference type="InterPro" id="IPR051050">
    <property type="entry name" value="Lipid_II_flippase_MurJ/MviN"/>
</dbReference>
<comment type="caution">
    <text evidence="12">The sequence shown here is derived from an EMBL/GenBank/DDBJ whole genome shotgun (WGS) entry which is preliminary data.</text>
</comment>
<dbReference type="PANTHER" id="PTHR47019">
    <property type="entry name" value="LIPID II FLIPPASE MURJ"/>
    <property type="match status" value="1"/>
</dbReference>
<organism evidence="12 13">
    <name type="scientific">Arenimonas maotaiensis</name>
    <dbReference type="NCBI Taxonomy" id="1446479"/>
    <lineage>
        <taxon>Bacteria</taxon>
        <taxon>Pseudomonadati</taxon>
        <taxon>Pseudomonadota</taxon>
        <taxon>Gammaproteobacteria</taxon>
        <taxon>Lysobacterales</taxon>
        <taxon>Lysobacteraceae</taxon>
        <taxon>Arenimonas</taxon>
    </lineage>
</organism>
<reference evidence="12" key="2">
    <citation type="submission" date="2020-09" db="EMBL/GenBank/DDBJ databases">
        <authorList>
            <person name="Sun Q."/>
            <person name="Zhou Y."/>
        </authorList>
    </citation>
    <scope>NUCLEOTIDE SEQUENCE</scope>
    <source>
        <strain evidence="12">CGMCC 1.12726</strain>
    </source>
</reference>
<evidence type="ECO:0000256" key="9">
    <source>
        <dbReference type="ARBA" id="ARBA00061532"/>
    </source>
</evidence>
<feature type="transmembrane region" description="Helical" evidence="10">
    <location>
        <begin position="122"/>
        <end position="142"/>
    </location>
</feature>
<accession>A0A917FM10</accession>
<evidence type="ECO:0000256" key="3">
    <source>
        <dbReference type="ARBA" id="ARBA00022692"/>
    </source>
</evidence>
<dbReference type="EMBL" id="BMFO01000002">
    <property type="protein sequence ID" value="GGF91909.1"/>
    <property type="molecule type" value="Genomic_DNA"/>
</dbReference>
<proteinExistence type="inferred from homology"/>
<comment type="pathway">
    <text evidence="10">Cell wall biogenesis; peptidoglycan biosynthesis.</text>
</comment>
<feature type="transmembrane region" description="Helical" evidence="10">
    <location>
        <begin position="374"/>
        <end position="393"/>
    </location>
</feature>
<keyword evidence="10 11" id="KW-0961">Cell wall biogenesis/degradation</keyword>
<dbReference type="GO" id="GO:0034204">
    <property type="term" value="P:lipid translocation"/>
    <property type="evidence" value="ECO:0007669"/>
    <property type="project" value="TreeGrafter"/>
</dbReference>
<dbReference type="InterPro" id="IPR004268">
    <property type="entry name" value="MurJ"/>
</dbReference>
<keyword evidence="13" id="KW-1185">Reference proteome</keyword>
<keyword evidence="4 10" id="KW-0133">Cell shape</keyword>
<dbReference type="CDD" id="cd13123">
    <property type="entry name" value="MATE_MurJ_like"/>
    <property type="match status" value="1"/>
</dbReference>
<feature type="transmembrane region" description="Helical" evidence="10">
    <location>
        <begin position="301"/>
        <end position="325"/>
    </location>
</feature>
<comment type="function">
    <text evidence="8 10 11">Involved in peptidoglycan biosynthesis. Transports lipid-linked peptidoglycan precursors from the inner to the outer leaflet of the cytoplasmic membrane.</text>
</comment>
<dbReference type="GO" id="GO:0071555">
    <property type="term" value="P:cell wall organization"/>
    <property type="evidence" value="ECO:0007669"/>
    <property type="project" value="UniProtKB-UniRule"/>
</dbReference>
<keyword evidence="6 10" id="KW-1133">Transmembrane helix</keyword>
<feature type="transmembrane region" description="Helical" evidence="10">
    <location>
        <begin position="176"/>
        <end position="196"/>
    </location>
</feature>
<evidence type="ECO:0000256" key="4">
    <source>
        <dbReference type="ARBA" id="ARBA00022960"/>
    </source>
</evidence>
<dbReference type="PIRSF" id="PIRSF002869">
    <property type="entry name" value="MviN"/>
    <property type="match status" value="1"/>
</dbReference>
<dbReference type="Proteomes" id="UP000632858">
    <property type="component" value="Unassembled WGS sequence"/>
</dbReference>
<sequence length="504" mass="54806">MTFLSRIAGFVRDMLQASLFGTGAAVSAFVVAYRIPNYLRRIFAEGSFSSAFVPVLSELREKGDEAAIQDFLDHIAGALLAAVLLVTALGIALSPWLARLFLLMAEQDSELVTLTASMMRITFPYLAFISMVALAGSVMNSLRHFGLPAFIPVLHNLAIILAMLVLARYFEVPAYALAWGVFLAGLLQFCVMWPALARFGVRPKLKLDVRHPGVRRVFGLMLPTIFSSSVAQLNLLVGTVFASALVANAQSWLYYSDRLTEFPLGLFGVAIGTVILPHLSRQHAAENREGYNHALDWGMKMVCLVGIPAAVGLVALAEPLCATLFQYHKFTAADTRMVAAAVSAMSVGIPAFMLSKVLLPAFYARQDTRTPMKVAVWTVLVNVVLISVFVTVLRLSGSAYGHIGIAFATALAGIFNAVVLLLLLRREGLYRGEAGWSAWLWRIALACAVMVAVVLPIRLWVGDWGALVWWQRLAWLMAAVAAGGAAYGAVHAAFGLRLRHLREV</sequence>
<dbReference type="AlphaFoldDB" id="A0A917FM10"/>
<reference evidence="12" key="1">
    <citation type="journal article" date="2014" name="Int. J. Syst. Evol. Microbiol.">
        <title>Complete genome sequence of Corynebacterium casei LMG S-19264T (=DSM 44701T), isolated from a smear-ripened cheese.</title>
        <authorList>
            <consortium name="US DOE Joint Genome Institute (JGI-PGF)"/>
            <person name="Walter F."/>
            <person name="Albersmeier A."/>
            <person name="Kalinowski J."/>
            <person name="Ruckert C."/>
        </authorList>
    </citation>
    <scope>NUCLEOTIDE SEQUENCE</scope>
    <source>
        <strain evidence="12">CGMCC 1.12726</strain>
    </source>
</reference>
<evidence type="ECO:0000256" key="6">
    <source>
        <dbReference type="ARBA" id="ARBA00022989"/>
    </source>
</evidence>
<feature type="transmembrane region" description="Helical" evidence="10">
    <location>
        <begin position="262"/>
        <end position="280"/>
    </location>
</feature>
<feature type="transmembrane region" description="Helical" evidence="10">
    <location>
        <begin position="399"/>
        <end position="424"/>
    </location>
</feature>
<dbReference type="PANTHER" id="PTHR47019:SF1">
    <property type="entry name" value="LIPID II FLIPPASE MURJ"/>
    <property type="match status" value="1"/>
</dbReference>
<dbReference type="GO" id="GO:0008360">
    <property type="term" value="P:regulation of cell shape"/>
    <property type="evidence" value="ECO:0007669"/>
    <property type="project" value="UniProtKB-UniRule"/>
</dbReference>
<dbReference type="PRINTS" id="PR01806">
    <property type="entry name" value="VIRFACTRMVIN"/>
</dbReference>
<keyword evidence="5 10" id="KW-0573">Peptidoglycan synthesis</keyword>
<feature type="transmembrane region" description="Helical" evidence="10">
    <location>
        <begin position="78"/>
        <end position="102"/>
    </location>
</feature>
<gene>
    <name evidence="12" type="primary">mviN</name>
    <name evidence="10" type="synonym">murJ</name>
    <name evidence="12" type="ORF">GCM10010960_12290</name>
</gene>
<keyword evidence="7 10" id="KW-0472">Membrane</keyword>
<evidence type="ECO:0000256" key="8">
    <source>
        <dbReference type="ARBA" id="ARBA00060041"/>
    </source>
</evidence>
<name>A0A917FM10_9GAMM</name>
<dbReference type="HAMAP" id="MF_02078">
    <property type="entry name" value="MurJ_MviN"/>
    <property type="match status" value="1"/>
</dbReference>
<feature type="transmembrane region" description="Helical" evidence="10">
    <location>
        <begin position="14"/>
        <end position="33"/>
    </location>
</feature>
<evidence type="ECO:0000313" key="13">
    <source>
        <dbReference type="Proteomes" id="UP000632858"/>
    </source>
</evidence>